<dbReference type="InterPro" id="IPR048634">
    <property type="entry name" value="SecD_SecF_C"/>
</dbReference>
<dbReference type="SUPFAM" id="SSF82866">
    <property type="entry name" value="Multidrug efflux transporter AcrB transmembrane domain"/>
    <property type="match status" value="1"/>
</dbReference>
<dbReference type="GO" id="GO:0015450">
    <property type="term" value="F:protein-transporting ATPase activity"/>
    <property type="evidence" value="ECO:0007669"/>
    <property type="project" value="InterPro"/>
</dbReference>
<evidence type="ECO:0000313" key="12">
    <source>
        <dbReference type="EMBL" id="ACL47422.1"/>
    </source>
</evidence>
<keyword evidence="3 9" id="KW-1003">Cell membrane</keyword>
<dbReference type="NCBIfam" id="TIGR00966">
    <property type="entry name" value="transloc_SecF"/>
    <property type="match status" value="1"/>
</dbReference>
<keyword evidence="8 9" id="KW-0472">Membrane</keyword>
<evidence type="ECO:0000256" key="5">
    <source>
        <dbReference type="ARBA" id="ARBA00022927"/>
    </source>
</evidence>
<dbReference type="Pfam" id="PF02355">
    <property type="entry name" value="SecD_SecF_C"/>
    <property type="match status" value="1"/>
</dbReference>
<feature type="transmembrane region" description="Helical" evidence="9">
    <location>
        <begin position="12"/>
        <end position="32"/>
    </location>
</feature>
<keyword evidence="6 9" id="KW-1133">Transmembrane helix</keyword>
<evidence type="ECO:0000256" key="2">
    <source>
        <dbReference type="ARBA" id="ARBA00022448"/>
    </source>
</evidence>
<keyword evidence="2 9" id="KW-0813">Transport</keyword>
<dbReference type="InterPro" id="IPR022813">
    <property type="entry name" value="SecD/SecF_arch_bac"/>
</dbReference>
<comment type="function">
    <text evidence="9">Part of the Sec protein translocase complex. Interacts with the SecYEG preprotein conducting channel. SecDF uses the proton motive force (PMF) to complete protein translocation after the ATP-dependent function of SecA.</text>
</comment>
<dbReference type="Pfam" id="PF07549">
    <property type="entry name" value="Sec_GG"/>
    <property type="match status" value="1"/>
</dbReference>
<feature type="domain" description="Protein export membrane protein SecD/SecF C-terminal" evidence="11">
    <location>
        <begin position="121"/>
        <end position="303"/>
    </location>
</feature>
<dbReference type="InterPro" id="IPR055344">
    <property type="entry name" value="SecD_SecF_C_bact"/>
</dbReference>
<proteinExistence type="inferred from homology"/>
<dbReference type="PANTHER" id="PTHR30081:SF8">
    <property type="entry name" value="PROTEIN TRANSLOCASE SUBUNIT SECF"/>
    <property type="match status" value="1"/>
</dbReference>
<evidence type="ECO:0000256" key="3">
    <source>
        <dbReference type="ARBA" id="ARBA00022475"/>
    </source>
</evidence>
<dbReference type="GO" id="GO:0005886">
    <property type="term" value="C:plasma membrane"/>
    <property type="evidence" value="ECO:0007669"/>
    <property type="project" value="UniProtKB-SubCell"/>
</dbReference>
<dbReference type="InterPro" id="IPR005665">
    <property type="entry name" value="SecF_bac"/>
</dbReference>
<keyword evidence="7 9" id="KW-0811">Translocation</keyword>
<comment type="function">
    <text evidence="9">Probably participates in protein translocation into and across both the cytoplasmic and thylakoid membranes in cyanobacterial cells.</text>
</comment>
<evidence type="ECO:0000256" key="4">
    <source>
        <dbReference type="ARBA" id="ARBA00022692"/>
    </source>
</evidence>
<feature type="region of interest" description="Disordered" evidence="10">
    <location>
        <begin position="315"/>
        <end position="336"/>
    </location>
</feature>
<evidence type="ECO:0000256" key="1">
    <source>
        <dbReference type="ARBA" id="ARBA00004651"/>
    </source>
</evidence>
<feature type="transmembrane region" description="Helical" evidence="9">
    <location>
        <begin position="199"/>
        <end position="220"/>
    </location>
</feature>
<evidence type="ECO:0000256" key="6">
    <source>
        <dbReference type="ARBA" id="ARBA00022989"/>
    </source>
</evidence>
<evidence type="ECO:0000256" key="7">
    <source>
        <dbReference type="ARBA" id="ARBA00023010"/>
    </source>
</evidence>
<accession>B8HQ25</accession>
<dbReference type="eggNOG" id="COG0341">
    <property type="taxonomic scope" value="Bacteria"/>
</dbReference>
<feature type="transmembrane region" description="Helical" evidence="9">
    <location>
        <begin position="140"/>
        <end position="161"/>
    </location>
</feature>
<gene>
    <name evidence="9" type="primary">secF</name>
    <name evidence="12" type="ordered locus">Cyan7425_5129</name>
</gene>
<comment type="subunit">
    <text evidence="9">Forms a complex with SecD. Part of the essential Sec protein translocation apparatus which comprises SecA, SecYEG and auxiliary proteins SecDF. Other proteins may also be involved.</text>
</comment>
<dbReference type="HAMAP" id="MF_01464_B">
    <property type="entry name" value="SecF_B"/>
    <property type="match status" value="1"/>
</dbReference>
<keyword evidence="5 9" id="KW-0653">Protein transport</keyword>
<dbReference type="EMBL" id="CP001344">
    <property type="protein sequence ID" value="ACL47422.1"/>
    <property type="molecule type" value="Genomic_DNA"/>
</dbReference>
<organism evidence="12">
    <name type="scientific">Cyanothece sp. (strain PCC 7425 / ATCC 29141)</name>
    <dbReference type="NCBI Taxonomy" id="395961"/>
    <lineage>
        <taxon>Bacteria</taxon>
        <taxon>Bacillati</taxon>
        <taxon>Cyanobacteriota</taxon>
        <taxon>Cyanophyceae</taxon>
        <taxon>Gomontiellales</taxon>
        <taxon>Cyanothecaceae</taxon>
        <taxon>Cyanothece</taxon>
    </lineage>
</organism>
<feature type="transmembrane region" description="Helical" evidence="9">
    <location>
        <begin position="251"/>
        <end position="268"/>
    </location>
</feature>
<sequence>MKFSVMRQRSLWWSLSSLLILAGLIAMLLSWFNPAIRAPLRPGLDFSGGTRLEFELACATQTPTCAKPIDITTVREVMSEEGLGNSSIQILDQYGVSIRTQALDVDRRARLQNRLSQVLGKFNPQSTQIDIVGPTLGQQILVSGLLALLISFVGITLYLTVRFQLDYAFFAIVALFHDVLITVGFFSILGLVAGVEVDSLFIVALLTIVGFSVNDTVVIYDRVRENLKLYPERSISETVDAAVNQTLTRSLNTTLTVLLTLLSIYLFGGETLKYFALALIIGFTMGAYSSIFIASTLLAWWRERNAEPLQLLSETAGVENAADTPSEQPPETQTRP</sequence>
<dbReference type="InterPro" id="IPR022646">
    <property type="entry name" value="SecD/SecF_CS"/>
</dbReference>
<dbReference type="Gene3D" id="1.20.1640.10">
    <property type="entry name" value="Multidrug efflux transporter AcrB transmembrane domain"/>
    <property type="match status" value="1"/>
</dbReference>
<dbReference type="OrthoDB" id="9805019at2"/>
<evidence type="ECO:0000256" key="9">
    <source>
        <dbReference type="HAMAP-Rule" id="MF_01464"/>
    </source>
</evidence>
<dbReference type="AlphaFoldDB" id="B8HQ25"/>
<dbReference type="HOGENOM" id="CLU_050012_0_0_3"/>
<evidence type="ECO:0000256" key="8">
    <source>
        <dbReference type="ARBA" id="ARBA00023136"/>
    </source>
</evidence>
<dbReference type="STRING" id="395961.Cyan7425_5129"/>
<reference evidence="12" key="1">
    <citation type="submission" date="2009-01" db="EMBL/GenBank/DDBJ databases">
        <title>Complete sequence of chromosome Cyanothece sp. PCC 7425.</title>
        <authorList>
            <consortium name="US DOE Joint Genome Institute"/>
            <person name="Lucas S."/>
            <person name="Copeland A."/>
            <person name="Lapidus A."/>
            <person name="Glavina del Rio T."/>
            <person name="Dalin E."/>
            <person name="Tice H."/>
            <person name="Bruce D."/>
            <person name="Goodwin L."/>
            <person name="Pitluck S."/>
            <person name="Sims D."/>
            <person name="Meineke L."/>
            <person name="Brettin T."/>
            <person name="Detter J.C."/>
            <person name="Han C."/>
            <person name="Larimer F."/>
            <person name="Land M."/>
            <person name="Hauser L."/>
            <person name="Kyrpides N."/>
            <person name="Ovchinnikova G."/>
            <person name="Liberton M."/>
            <person name="Stoeckel J."/>
            <person name="Banerjee A."/>
            <person name="Singh A."/>
            <person name="Page L."/>
            <person name="Sato H."/>
            <person name="Zhao L."/>
            <person name="Sherman L."/>
            <person name="Pakrasi H."/>
            <person name="Richardson P."/>
        </authorList>
    </citation>
    <scope>NUCLEOTIDE SEQUENCE</scope>
    <source>
        <strain evidence="12">PCC 7425</strain>
    </source>
</reference>
<protein>
    <recommendedName>
        <fullName evidence="9">Protein-export membrane protein SecF</fullName>
    </recommendedName>
</protein>
<dbReference type="GO" id="GO:0065002">
    <property type="term" value="P:intracellular protein transmembrane transport"/>
    <property type="evidence" value="ECO:0007669"/>
    <property type="project" value="UniProtKB-UniRule"/>
</dbReference>
<feature type="transmembrane region" description="Helical" evidence="9">
    <location>
        <begin position="274"/>
        <end position="301"/>
    </location>
</feature>
<dbReference type="GO" id="GO:0006605">
    <property type="term" value="P:protein targeting"/>
    <property type="evidence" value="ECO:0007669"/>
    <property type="project" value="UniProtKB-UniRule"/>
</dbReference>
<comment type="subcellular location">
    <subcellularLocation>
        <location evidence="1 9">Cell membrane</location>
        <topology evidence="1 9">Multi-pass membrane protein</topology>
    </subcellularLocation>
</comment>
<dbReference type="GO" id="GO:0043952">
    <property type="term" value="P:protein transport by the Sec complex"/>
    <property type="evidence" value="ECO:0007669"/>
    <property type="project" value="UniProtKB-UniRule"/>
</dbReference>
<feature type="compositionally biased region" description="Polar residues" evidence="10">
    <location>
        <begin position="323"/>
        <end position="336"/>
    </location>
</feature>
<dbReference type="PRINTS" id="PR01755">
    <property type="entry name" value="SECFTRNLCASE"/>
</dbReference>
<dbReference type="KEGG" id="cyn:Cyan7425_5129"/>
<evidence type="ECO:0000259" key="11">
    <source>
        <dbReference type="Pfam" id="PF02355"/>
    </source>
</evidence>
<name>B8HQ25_CYAP4</name>
<comment type="similarity">
    <text evidence="9">Belongs to the SecD/SecF family. SecF subfamily.</text>
</comment>
<feature type="transmembrane region" description="Helical" evidence="9">
    <location>
        <begin position="168"/>
        <end position="193"/>
    </location>
</feature>
<dbReference type="PANTHER" id="PTHR30081">
    <property type="entry name" value="PROTEIN-EXPORT MEMBRANE PROTEIN SEC"/>
    <property type="match status" value="1"/>
</dbReference>
<keyword evidence="4 9" id="KW-0812">Transmembrane</keyword>
<dbReference type="NCBIfam" id="TIGR00916">
    <property type="entry name" value="2A0604s01"/>
    <property type="match status" value="1"/>
</dbReference>
<evidence type="ECO:0000256" key="10">
    <source>
        <dbReference type="SAM" id="MobiDB-lite"/>
    </source>
</evidence>
<dbReference type="InterPro" id="IPR022645">
    <property type="entry name" value="SecD/SecF_bac"/>
</dbReference>